<gene>
    <name evidence="11" type="ORF">Daus18300_004773</name>
</gene>
<keyword evidence="6" id="KW-0156">Chromatin regulator</keyword>
<protein>
    <recommendedName>
        <fullName evidence="10">PHD-type domain-containing protein</fullName>
    </recommendedName>
</protein>
<feature type="domain" description="PHD-type" evidence="10">
    <location>
        <begin position="762"/>
        <end position="813"/>
    </location>
</feature>
<evidence type="ECO:0000256" key="3">
    <source>
        <dbReference type="ARBA" id="ARBA00022723"/>
    </source>
</evidence>
<dbReference type="PROSITE" id="PS50016">
    <property type="entry name" value="ZF_PHD_2"/>
    <property type="match status" value="1"/>
</dbReference>
<dbReference type="InterPro" id="IPR013083">
    <property type="entry name" value="Znf_RING/FYVE/PHD"/>
</dbReference>
<comment type="similarity">
    <text evidence="2">Belongs to the ING family.</text>
</comment>
<dbReference type="InterPro" id="IPR019786">
    <property type="entry name" value="Zinc_finger_PHD-type_CS"/>
</dbReference>
<feature type="compositionally biased region" description="Low complexity" evidence="9">
    <location>
        <begin position="275"/>
        <end position="284"/>
    </location>
</feature>
<feature type="compositionally biased region" description="Low complexity" evidence="9">
    <location>
        <begin position="646"/>
        <end position="667"/>
    </location>
</feature>
<feature type="compositionally biased region" description="Polar residues" evidence="9">
    <location>
        <begin position="629"/>
        <end position="643"/>
    </location>
</feature>
<comment type="caution">
    <text evidence="11">The sequence shown here is derived from an EMBL/GenBank/DDBJ whole genome shotgun (WGS) entry which is preliminary data.</text>
</comment>
<keyword evidence="3" id="KW-0479">Metal-binding</keyword>
<feature type="region of interest" description="Disordered" evidence="9">
    <location>
        <begin position="165"/>
        <end position="306"/>
    </location>
</feature>
<dbReference type="CDD" id="cd17017">
    <property type="entry name" value="ING_Yng1p"/>
    <property type="match status" value="1"/>
</dbReference>
<evidence type="ECO:0000256" key="8">
    <source>
        <dbReference type="PROSITE-ProRule" id="PRU00146"/>
    </source>
</evidence>
<feature type="compositionally biased region" description="Polar residues" evidence="9">
    <location>
        <begin position="704"/>
        <end position="714"/>
    </location>
</feature>
<dbReference type="InterPro" id="IPR011011">
    <property type="entry name" value="Znf_FYVE_PHD"/>
</dbReference>
<organism evidence="11 12">
    <name type="scientific">Diaporthe australafricana</name>
    <dbReference type="NCBI Taxonomy" id="127596"/>
    <lineage>
        <taxon>Eukaryota</taxon>
        <taxon>Fungi</taxon>
        <taxon>Dikarya</taxon>
        <taxon>Ascomycota</taxon>
        <taxon>Pezizomycotina</taxon>
        <taxon>Sordariomycetes</taxon>
        <taxon>Sordariomycetidae</taxon>
        <taxon>Diaporthales</taxon>
        <taxon>Diaporthaceae</taxon>
        <taxon>Diaporthe</taxon>
    </lineage>
</organism>
<name>A0ABR3X6P9_9PEZI</name>
<dbReference type="InterPro" id="IPR024610">
    <property type="entry name" value="ING_N_histone-binding"/>
</dbReference>
<dbReference type="Proteomes" id="UP001583177">
    <property type="component" value="Unassembled WGS sequence"/>
</dbReference>
<feature type="compositionally biased region" description="Polar residues" evidence="9">
    <location>
        <begin position="450"/>
        <end position="461"/>
    </location>
</feature>
<dbReference type="PROSITE" id="PS01359">
    <property type="entry name" value="ZF_PHD_1"/>
    <property type="match status" value="1"/>
</dbReference>
<evidence type="ECO:0000256" key="5">
    <source>
        <dbReference type="ARBA" id="ARBA00022833"/>
    </source>
</evidence>
<evidence type="ECO:0000256" key="1">
    <source>
        <dbReference type="ARBA" id="ARBA00004123"/>
    </source>
</evidence>
<keyword evidence="7" id="KW-0539">Nucleus</keyword>
<dbReference type="InterPro" id="IPR001965">
    <property type="entry name" value="Znf_PHD"/>
</dbReference>
<feature type="compositionally biased region" description="Basic residues" evidence="9">
    <location>
        <begin position="715"/>
        <end position="729"/>
    </location>
</feature>
<reference evidence="11 12" key="1">
    <citation type="journal article" date="2024" name="IMA Fungus">
        <title>IMA Genome - F19 : A genome assembly and annotation guide to empower mycologists, including annotated draft genome sequences of Ceratocystis pirilliformis, Diaporthe australafricana, Fusarium ophioides, Paecilomyces lecythidis, and Sporothrix stenoceras.</title>
        <authorList>
            <person name="Aylward J."/>
            <person name="Wilson A.M."/>
            <person name="Visagie C.M."/>
            <person name="Spraker J."/>
            <person name="Barnes I."/>
            <person name="Buitendag C."/>
            <person name="Ceriani C."/>
            <person name="Del Mar Angel L."/>
            <person name="du Plessis D."/>
            <person name="Fuchs T."/>
            <person name="Gasser K."/>
            <person name="Kramer D."/>
            <person name="Li W."/>
            <person name="Munsamy K."/>
            <person name="Piso A."/>
            <person name="Price J.L."/>
            <person name="Sonnekus B."/>
            <person name="Thomas C."/>
            <person name="van der Nest A."/>
            <person name="van Dijk A."/>
            <person name="van Heerden A."/>
            <person name="van Vuuren N."/>
            <person name="Yilmaz N."/>
            <person name="Duong T.A."/>
            <person name="van der Merwe N.A."/>
            <person name="Wingfield M.J."/>
            <person name="Wingfield B.D."/>
        </authorList>
    </citation>
    <scope>NUCLEOTIDE SEQUENCE [LARGE SCALE GENOMIC DNA]</scope>
    <source>
        <strain evidence="11 12">CMW 18300</strain>
    </source>
</reference>
<feature type="compositionally biased region" description="Basic and acidic residues" evidence="9">
    <location>
        <begin position="603"/>
        <end position="618"/>
    </location>
</feature>
<dbReference type="SUPFAM" id="SSF57903">
    <property type="entry name" value="FYVE/PHD zinc finger"/>
    <property type="match status" value="1"/>
</dbReference>
<evidence type="ECO:0000256" key="6">
    <source>
        <dbReference type="ARBA" id="ARBA00022853"/>
    </source>
</evidence>
<dbReference type="EMBL" id="JAWRVE010000033">
    <property type="protein sequence ID" value="KAL1871406.1"/>
    <property type="molecule type" value="Genomic_DNA"/>
</dbReference>
<dbReference type="CDD" id="cd15505">
    <property type="entry name" value="PHD_ING"/>
    <property type="match status" value="1"/>
</dbReference>
<feature type="compositionally biased region" description="Acidic residues" evidence="9">
    <location>
        <begin position="226"/>
        <end position="238"/>
    </location>
</feature>
<evidence type="ECO:0000259" key="10">
    <source>
        <dbReference type="PROSITE" id="PS50016"/>
    </source>
</evidence>
<dbReference type="PANTHER" id="PTHR10333:SF42">
    <property type="entry name" value="INHIBITOR OF GROWTH PROTEIN 5"/>
    <property type="match status" value="1"/>
</dbReference>
<evidence type="ECO:0000313" key="12">
    <source>
        <dbReference type="Proteomes" id="UP001583177"/>
    </source>
</evidence>
<feature type="compositionally biased region" description="Low complexity" evidence="9">
    <location>
        <begin position="465"/>
        <end position="475"/>
    </location>
</feature>
<accession>A0ABR3X6P9</accession>
<comment type="subcellular location">
    <subcellularLocation>
        <location evidence="1">Nucleus</location>
    </subcellularLocation>
</comment>
<dbReference type="SMART" id="SM01408">
    <property type="entry name" value="ING"/>
    <property type="match status" value="1"/>
</dbReference>
<dbReference type="InterPro" id="IPR028651">
    <property type="entry name" value="ING_fam"/>
</dbReference>
<evidence type="ECO:0000256" key="4">
    <source>
        <dbReference type="ARBA" id="ARBA00022771"/>
    </source>
</evidence>
<feature type="region of interest" description="Disordered" evidence="9">
    <location>
        <begin position="1"/>
        <end position="27"/>
    </location>
</feature>
<sequence>MSAVEAGAAEIEEEQPLSPRQKSSSMHEAIESLDSINNGSLGALDGRADPDAQATVTDFLEFTEHLPADVLRSLTLIGTLDKHHSDASLKLHELTKLWGQLPSLAPEEKPQPVQLRTEISEELNRVLTSRVYSHAEAVRMAENVNRHVNRLTLIHAKLRNMLEKYPADNIPRSPVATTRSPLVTRGTKRQPPGADRGRRPRGPRITVPGDVLAPYDVGYDTHSDESDSSEDEDEEEELAVARRTPAARGGSQKPRGGRKPTEKTPKTPKPRNQKASQAQSAGAGNTPAGLPSRLAPLVPPPENAVAGSEDAPWLMLTQWELSKLRKRMKKNSSWVPSETMIHKELKTLGRGYHAWATAKKQAEDEGRHFEMVLPQPVVDDATGSEHLPMGAVSMDSAIAAEDRNLTNRGHELNKAKKIKKDRMSDIAAKEAEESALRFALMARNFQVSFQQPQASEQTPVKATSKRQQQQQQQQQQKKRKRDSVTEADAEKPDTASLKRSKTETPVPIPPHINLPRSQQTSVPPPPLTPGGSQIPLSTTPVPIPMPPGHEQSIITVGTKSTAVSPAPSADASTTTTIVPTKAPADDGPQSPIKSTTPIVPPAKETRAREAKNQAKEKAAGLPPIRASGSRGNTPSVTTPGQETSSRRPPSRGQQQGQEAAQPAGLAADRPRRASTARNTPAPEQMSAVRQPSKRTKRPAPGIISRTNSGGNSAITKRKAAPKKSKRGGTRKKDDRGVGQTSAEAEAEVEVDEDGNVIDPHEQRYCVCNRVSFGTMVLCENESCPYEWFHLECLGLKTEKTLPKLWYCPQCKVTLGIDEEGREGSKRISKR</sequence>
<evidence type="ECO:0000256" key="7">
    <source>
        <dbReference type="ARBA" id="ARBA00023242"/>
    </source>
</evidence>
<evidence type="ECO:0000256" key="2">
    <source>
        <dbReference type="ARBA" id="ARBA00010210"/>
    </source>
</evidence>
<dbReference type="PANTHER" id="PTHR10333">
    <property type="entry name" value="INHIBITOR OF GROWTH PROTEIN"/>
    <property type="match status" value="1"/>
</dbReference>
<feature type="compositionally biased region" description="Basic and acidic residues" evidence="9">
    <location>
        <begin position="482"/>
        <end position="493"/>
    </location>
</feature>
<keyword evidence="12" id="KW-1185">Reference proteome</keyword>
<keyword evidence="5" id="KW-0862">Zinc</keyword>
<evidence type="ECO:0000256" key="9">
    <source>
        <dbReference type="SAM" id="MobiDB-lite"/>
    </source>
</evidence>
<dbReference type="Gene3D" id="6.10.140.1740">
    <property type="match status" value="1"/>
</dbReference>
<dbReference type="InterPro" id="IPR019787">
    <property type="entry name" value="Znf_PHD-finger"/>
</dbReference>
<proteinExistence type="inferred from homology"/>
<evidence type="ECO:0000313" key="11">
    <source>
        <dbReference type="EMBL" id="KAL1871406.1"/>
    </source>
</evidence>
<dbReference type="Gene3D" id="3.30.40.10">
    <property type="entry name" value="Zinc/RING finger domain, C3HC4 (zinc finger)"/>
    <property type="match status" value="1"/>
</dbReference>
<feature type="region of interest" description="Disordered" evidence="9">
    <location>
        <begin position="561"/>
        <end position="750"/>
    </location>
</feature>
<dbReference type="SMART" id="SM00249">
    <property type="entry name" value="PHD"/>
    <property type="match status" value="1"/>
</dbReference>
<feature type="compositionally biased region" description="Low complexity" evidence="9">
    <location>
        <begin position="561"/>
        <end position="576"/>
    </location>
</feature>
<keyword evidence="4 8" id="KW-0863">Zinc-finger</keyword>
<feature type="region of interest" description="Disordered" evidence="9">
    <location>
        <begin position="450"/>
        <end position="534"/>
    </location>
</feature>